<evidence type="ECO:0000313" key="4">
    <source>
        <dbReference type="EMBL" id="HDX30131.1"/>
    </source>
</evidence>
<evidence type="ECO:0000259" key="3">
    <source>
        <dbReference type="Pfam" id="PF01048"/>
    </source>
</evidence>
<reference evidence="4" key="1">
    <citation type="journal article" date="2020" name="mSystems">
        <title>Genome- and Community-Level Interaction Insights into Carbon Utilization and Element Cycling Functions of Hydrothermarchaeota in Hydrothermal Sediment.</title>
        <authorList>
            <person name="Zhou Z."/>
            <person name="Liu Y."/>
            <person name="Xu W."/>
            <person name="Pan J."/>
            <person name="Luo Z.H."/>
            <person name="Li M."/>
        </authorList>
    </citation>
    <scope>NUCLEOTIDE SEQUENCE [LARGE SCALE GENOMIC DNA]</scope>
    <source>
        <strain evidence="4">SpSt-289</strain>
    </source>
</reference>
<accession>A0A7C1FRZ9</accession>
<protein>
    <recommendedName>
        <fullName evidence="3">Nucleoside phosphorylase domain-containing protein</fullName>
    </recommendedName>
</protein>
<keyword evidence="2" id="KW-0808">Transferase</keyword>
<comment type="caution">
    <text evidence="4">The sequence shown here is derived from an EMBL/GenBank/DDBJ whole genome shotgun (WGS) entry which is preliminary data.</text>
</comment>
<evidence type="ECO:0000256" key="2">
    <source>
        <dbReference type="ARBA" id="ARBA00022679"/>
    </source>
</evidence>
<gene>
    <name evidence="4" type="ORF">ENQ20_01405</name>
</gene>
<dbReference type="SUPFAM" id="SSF53167">
    <property type="entry name" value="Purine and uridine phosphorylases"/>
    <property type="match status" value="1"/>
</dbReference>
<organism evidence="4">
    <name type="scientific">Caldilinea aerophila</name>
    <dbReference type="NCBI Taxonomy" id="133453"/>
    <lineage>
        <taxon>Bacteria</taxon>
        <taxon>Bacillati</taxon>
        <taxon>Chloroflexota</taxon>
        <taxon>Caldilineae</taxon>
        <taxon>Caldilineales</taxon>
        <taxon>Caldilineaceae</taxon>
        <taxon>Caldilinea</taxon>
    </lineage>
</organism>
<dbReference type="InterPro" id="IPR010044">
    <property type="entry name" value="MTAP"/>
</dbReference>
<name>A0A7C1FRZ9_9CHLR</name>
<dbReference type="AlphaFoldDB" id="A0A7C1FRZ9"/>
<proteinExistence type="predicted"/>
<evidence type="ECO:0000256" key="1">
    <source>
        <dbReference type="ARBA" id="ARBA00022676"/>
    </source>
</evidence>
<dbReference type="Gene3D" id="3.40.50.1580">
    <property type="entry name" value="Nucleoside phosphorylase domain"/>
    <property type="match status" value="1"/>
</dbReference>
<dbReference type="GO" id="GO:0017061">
    <property type="term" value="F:S-methyl-5-thioadenosine phosphorylase activity"/>
    <property type="evidence" value="ECO:0007669"/>
    <property type="project" value="InterPro"/>
</dbReference>
<dbReference type="EMBL" id="DSMG01000017">
    <property type="protein sequence ID" value="HDX30131.1"/>
    <property type="molecule type" value="Genomic_DNA"/>
</dbReference>
<sequence>MSVAEPSANLLILLAVLLPPSALDILGEVIEERTYLTPYGETGPIALRKMSEDLSVWVQPYTGLPTRTDPRAALFAARQLGVQRILNWDMGIAINPVLQRGQPVVVDDYIGYTTHQADTFFADAHTGLDISYGGVRAPFCPEMNAAIQQLLPGLPEAVAIGVDFLRRETRAEAHMFRSWGADVLTYNLAPEVSLAQEMGICYAGLVTISGYAADRSQPEPMGEVRASLHTTLQMLPAFVEMVSRERRCRCGL</sequence>
<keyword evidence="1" id="KW-0328">Glycosyltransferase</keyword>
<dbReference type="GO" id="GO:0005829">
    <property type="term" value="C:cytosol"/>
    <property type="evidence" value="ECO:0007669"/>
    <property type="project" value="TreeGrafter"/>
</dbReference>
<feature type="domain" description="Nucleoside phosphorylase" evidence="3">
    <location>
        <begin position="65"/>
        <end position="217"/>
    </location>
</feature>
<dbReference type="GO" id="GO:0009116">
    <property type="term" value="P:nucleoside metabolic process"/>
    <property type="evidence" value="ECO:0007669"/>
    <property type="project" value="InterPro"/>
</dbReference>
<dbReference type="Pfam" id="PF01048">
    <property type="entry name" value="PNP_UDP_1"/>
    <property type="match status" value="1"/>
</dbReference>
<dbReference type="GO" id="GO:0019509">
    <property type="term" value="P:L-methionine salvage from methylthioadenosine"/>
    <property type="evidence" value="ECO:0007669"/>
    <property type="project" value="TreeGrafter"/>
</dbReference>
<dbReference type="InterPro" id="IPR035994">
    <property type="entry name" value="Nucleoside_phosphorylase_sf"/>
</dbReference>
<dbReference type="InterPro" id="IPR000845">
    <property type="entry name" value="Nucleoside_phosphorylase_d"/>
</dbReference>
<dbReference type="PANTHER" id="PTHR42679:SF2">
    <property type="entry name" value="S-METHYL-5'-THIOADENOSINE PHOSPHORYLASE"/>
    <property type="match status" value="1"/>
</dbReference>
<dbReference type="PANTHER" id="PTHR42679">
    <property type="entry name" value="S-METHYL-5'-THIOADENOSINE PHOSPHORYLASE"/>
    <property type="match status" value="1"/>
</dbReference>